<keyword evidence="5 9" id="KW-1133">Transmembrane helix</keyword>
<keyword evidence="7 9" id="KW-0472">Membrane</keyword>
<evidence type="ECO:0000256" key="2">
    <source>
        <dbReference type="ARBA" id="ARBA00022064"/>
    </source>
</evidence>
<keyword evidence="3 9" id="KW-0812">Transmembrane</keyword>
<dbReference type="Proteomes" id="UP000275408">
    <property type="component" value="Unassembled WGS sequence"/>
</dbReference>
<comment type="caution">
    <text evidence="10">The sequence shown here is derived from an EMBL/GenBank/DDBJ whole genome shotgun (WGS) entry which is preliminary data.</text>
</comment>
<dbReference type="GO" id="GO:0140042">
    <property type="term" value="P:lipid droplet formation"/>
    <property type="evidence" value="ECO:0007669"/>
    <property type="project" value="UniProtKB-ARBA"/>
</dbReference>
<feature type="transmembrane region" description="Helical" evidence="9">
    <location>
        <begin position="150"/>
        <end position="169"/>
    </location>
</feature>
<feature type="compositionally biased region" description="Polar residues" evidence="8">
    <location>
        <begin position="319"/>
        <end position="331"/>
    </location>
</feature>
<name>A0A3M6U3D8_POCDA</name>
<dbReference type="OrthoDB" id="3990054at2759"/>
<evidence type="ECO:0000313" key="11">
    <source>
        <dbReference type="Proteomes" id="UP000275408"/>
    </source>
</evidence>
<dbReference type="CDD" id="cd23995">
    <property type="entry name" value="Seipin_BSCL2_like"/>
    <property type="match status" value="1"/>
</dbReference>
<dbReference type="InterPro" id="IPR009617">
    <property type="entry name" value="Seipin"/>
</dbReference>
<proteinExistence type="predicted"/>
<dbReference type="PANTHER" id="PTHR21212">
    <property type="entry name" value="BERNARDINELLI-SEIP CONGENITAL LIPODYSTROPHY 2 HOMOLOG BSCL2 PROTEIN"/>
    <property type="match status" value="1"/>
</dbReference>
<evidence type="ECO:0000256" key="6">
    <source>
        <dbReference type="ARBA" id="ARBA00023098"/>
    </source>
</evidence>
<feature type="transmembrane region" description="Helical" evidence="9">
    <location>
        <begin position="20"/>
        <end position="53"/>
    </location>
</feature>
<dbReference type="GO" id="GO:0005789">
    <property type="term" value="C:endoplasmic reticulum membrane"/>
    <property type="evidence" value="ECO:0007669"/>
    <property type="project" value="UniProtKB-SubCell"/>
</dbReference>
<sequence>MSRWRIVRFARDVTVGASRLVGVTVVRFFMSCCTVFVILWIAVFLYVSFYYAYMPTVSHVRPVFLLFNSNCDDSRGKTLCSFPEANLSLSTGERILMRGQRYQVFLDLEMPHSPVNEKLGMFMVRVTFLSESGKVLASSERSGMLHYKSALLQSLATVFYSLPMVLGFTEEKQIVQINLFEEYVEDSYHPAVGATVIVLSKEIEIYSAALRIEAHFVGLRYIMINWPVTSALLSITINFFIISAVFFFAYSAFSPDSGYEEHVEQPQADLDTVTEEQQRTLSRRRARGGRDRPGTEDIPSASSTRPPRTGRLKPKKLSSSRTQAPSRTNGGMTRCASFPSSRWDWCILQRAPTSAAHKAPCSLHRNGPRYHSNDDLGCRTGFSCPGVVADGDGEYGGQAAHFQNTRHSPVDTEPYYILSFREGKAWRSERRHGSDNGDGYAVAQYRSSEDWYPVVRQRAGDDVFPALQPGSSGLRSRRTWKKVPEHDTMSSGSSTECVHTRRNRQLLGARPRGKSFDSVRGCNHPAYGRDFDHNCHHECRDGSDPSIYEHLHSRVPDGAASSSEYLHNLASGAVSTQDSGLVSSEQSVNRPVNDSEHGASIHKRSVNKTRARFGLSLKRMLSKKDDKSS</sequence>
<evidence type="ECO:0000256" key="1">
    <source>
        <dbReference type="ARBA" id="ARBA00004477"/>
    </source>
</evidence>
<evidence type="ECO:0000256" key="3">
    <source>
        <dbReference type="ARBA" id="ARBA00022692"/>
    </source>
</evidence>
<evidence type="ECO:0000256" key="5">
    <source>
        <dbReference type="ARBA" id="ARBA00022989"/>
    </source>
</evidence>
<feature type="region of interest" description="Disordered" evidence="8">
    <location>
        <begin position="463"/>
        <end position="499"/>
    </location>
</feature>
<feature type="compositionally biased region" description="Basic residues" evidence="8">
    <location>
        <begin position="308"/>
        <end position="318"/>
    </location>
</feature>
<dbReference type="GO" id="GO:0006629">
    <property type="term" value="P:lipid metabolic process"/>
    <property type="evidence" value="ECO:0007669"/>
    <property type="project" value="UniProtKB-KW"/>
</dbReference>
<evidence type="ECO:0000313" key="10">
    <source>
        <dbReference type="EMBL" id="RMX48172.1"/>
    </source>
</evidence>
<feature type="region of interest" description="Disordered" evidence="8">
    <location>
        <begin position="577"/>
        <end position="607"/>
    </location>
</feature>
<dbReference type="Pfam" id="PF06775">
    <property type="entry name" value="Seipin"/>
    <property type="match status" value="1"/>
</dbReference>
<dbReference type="STRING" id="46731.A0A3M6U3D8"/>
<comment type="subcellular location">
    <subcellularLocation>
        <location evidence="1">Endoplasmic reticulum membrane</location>
        <topology evidence="1">Multi-pass membrane protein</topology>
    </subcellularLocation>
</comment>
<evidence type="ECO:0000256" key="8">
    <source>
        <dbReference type="SAM" id="MobiDB-lite"/>
    </source>
</evidence>
<dbReference type="AlphaFoldDB" id="A0A3M6U3D8"/>
<dbReference type="EMBL" id="RCHS01002306">
    <property type="protein sequence ID" value="RMX48172.1"/>
    <property type="molecule type" value="Genomic_DNA"/>
</dbReference>
<feature type="region of interest" description="Disordered" evidence="8">
    <location>
        <begin position="261"/>
        <end position="334"/>
    </location>
</feature>
<organism evidence="10 11">
    <name type="scientific">Pocillopora damicornis</name>
    <name type="common">Cauliflower coral</name>
    <name type="synonym">Millepora damicornis</name>
    <dbReference type="NCBI Taxonomy" id="46731"/>
    <lineage>
        <taxon>Eukaryota</taxon>
        <taxon>Metazoa</taxon>
        <taxon>Cnidaria</taxon>
        <taxon>Anthozoa</taxon>
        <taxon>Hexacorallia</taxon>
        <taxon>Scleractinia</taxon>
        <taxon>Astrocoeniina</taxon>
        <taxon>Pocilloporidae</taxon>
        <taxon>Pocillopora</taxon>
    </lineage>
</organism>
<protein>
    <recommendedName>
        <fullName evidence="2">Seipin</fullName>
    </recommendedName>
</protein>
<gene>
    <name evidence="10" type="ORF">pdam_00015376</name>
</gene>
<evidence type="ECO:0000256" key="4">
    <source>
        <dbReference type="ARBA" id="ARBA00022824"/>
    </source>
</evidence>
<feature type="compositionally biased region" description="Polar residues" evidence="8">
    <location>
        <begin position="577"/>
        <end position="592"/>
    </location>
</feature>
<accession>A0A3M6U3D8</accession>
<evidence type="ECO:0000256" key="7">
    <source>
        <dbReference type="ARBA" id="ARBA00023136"/>
    </source>
</evidence>
<evidence type="ECO:0000256" key="9">
    <source>
        <dbReference type="SAM" id="Phobius"/>
    </source>
</evidence>
<keyword evidence="6" id="KW-0443">Lipid metabolism</keyword>
<reference evidence="10 11" key="1">
    <citation type="journal article" date="2018" name="Sci. Rep.">
        <title>Comparative analysis of the Pocillopora damicornis genome highlights role of immune system in coral evolution.</title>
        <authorList>
            <person name="Cunning R."/>
            <person name="Bay R.A."/>
            <person name="Gillette P."/>
            <person name="Baker A.C."/>
            <person name="Traylor-Knowles N."/>
        </authorList>
    </citation>
    <scope>NUCLEOTIDE SEQUENCE [LARGE SCALE GENOMIC DNA]</scope>
    <source>
        <strain evidence="10">RSMAS</strain>
        <tissue evidence="10">Whole animal</tissue>
    </source>
</reference>
<dbReference type="PANTHER" id="PTHR21212:SF0">
    <property type="entry name" value="SEIPIN"/>
    <property type="match status" value="1"/>
</dbReference>
<keyword evidence="11" id="KW-1185">Reference proteome</keyword>
<feature type="transmembrane region" description="Helical" evidence="9">
    <location>
        <begin position="230"/>
        <end position="253"/>
    </location>
</feature>
<keyword evidence="4" id="KW-0256">Endoplasmic reticulum</keyword>